<dbReference type="Proteomes" id="UP000000709">
    <property type="component" value="Unassembled WGS sequence"/>
</dbReference>
<feature type="compositionally biased region" description="Polar residues" evidence="1">
    <location>
        <begin position="8"/>
        <end position="17"/>
    </location>
</feature>
<evidence type="ECO:0000256" key="1">
    <source>
        <dbReference type="SAM" id="MobiDB-lite"/>
    </source>
</evidence>
<evidence type="ECO:0000313" key="2">
    <source>
        <dbReference type="EMBL" id="EGW35502.1"/>
    </source>
</evidence>
<dbReference type="EMBL" id="GL996499">
    <property type="protein sequence ID" value="EGW35502.1"/>
    <property type="molecule type" value="Genomic_DNA"/>
</dbReference>
<dbReference type="KEGG" id="spaa:SPAPADRAFT_58741"/>
<dbReference type="AlphaFoldDB" id="G3AH72"/>
<keyword evidence="3" id="KW-1185">Reference proteome</keyword>
<feature type="region of interest" description="Disordered" evidence="1">
    <location>
        <begin position="1"/>
        <end position="27"/>
    </location>
</feature>
<gene>
    <name evidence="2" type="ORF">SPAPADRAFT_58741</name>
</gene>
<dbReference type="RefSeq" id="XP_007372914.1">
    <property type="nucleotide sequence ID" value="XM_007372852.1"/>
</dbReference>
<evidence type="ECO:0000313" key="3">
    <source>
        <dbReference type="Proteomes" id="UP000000709"/>
    </source>
</evidence>
<accession>G3AH72</accession>
<dbReference type="HOGENOM" id="CLU_2887259_0_0_1"/>
<proteinExistence type="predicted"/>
<dbReference type="GeneID" id="18872581"/>
<dbReference type="InParanoid" id="G3AH72"/>
<reference evidence="2 3" key="1">
    <citation type="journal article" date="2011" name="Proc. Natl. Acad. Sci. U.S.A.">
        <title>Comparative genomics of xylose-fermenting fungi for enhanced biofuel production.</title>
        <authorList>
            <person name="Wohlbach D.J."/>
            <person name="Kuo A."/>
            <person name="Sato T.K."/>
            <person name="Potts K.M."/>
            <person name="Salamov A.A."/>
            <person name="LaButti K.M."/>
            <person name="Sun H."/>
            <person name="Clum A."/>
            <person name="Pangilinan J.L."/>
            <person name="Lindquist E.A."/>
            <person name="Lucas S."/>
            <person name="Lapidus A."/>
            <person name="Jin M."/>
            <person name="Gunawan C."/>
            <person name="Balan V."/>
            <person name="Dale B.E."/>
            <person name="Jeffries T.W."/>
            <person name="Zinkel R."/>
            <person name="Barry K.W."/>
            <person name="Grigoriev I.V."/>
            <person name="Gasch A.P."/>
        </authorList>
    </citation>
    <scope>NUCLEOTIDE SEQUENCE [LARGE SCALE GENOMIC DNA]</scope>
    <source>
        <strain evidence="3">NRRL Y-27907 / 11-Y1</strain>
    </source>
</reference>
<name>G3AH72_SPAPN</name>
<protein>
    <submittedName>
        <fullName evidence="2">Uncharacterized protein</fullName>
    </submittedName>
</protein>
<organism evidence="3">
    <name type="scientific">Spathaspora passalidarum (strain NRRL Y-27907 / 11-Y1)</name>
    <dbReference type="NCBI Taxonomy" id="619300"/>
    <lineage>
        <taxon>Eukaryota</taxon>
        <taxon>Fungi</taxon>
        <taxon>Dikarya</taxon>
        <taxon>Ascomycota</taxon>
        <taxon>Saccharomycotina</taxon>
        <taxon>Pichiomycetes</taxon>
        <taxon>Debaryomycetaceae</taxon>
        <taxon>Spathaspora</taxon>
    </lineage>
</organism>
<sequence>MVPEDESNSQVHSIQEPSSSSIRTRVRRRVSKSLKKLNLVVHRDKEFVVTKELLELKAKVLEK</sequence>